<evidence type="ECO:0000313" key="1">
    <source>
        <dbReference type="EMBL" id="OGF77243.1"/>
    </source>
</evidence>
<comment type="caution">
    <text evidence="1">The sequence shown here is derived from an EMBL/GenBank/DDBJ whole genome shotgun (WGS) entry which is preliminary data.</text>
</comment>
<reference evidence="1 2" key="1">
    <citation type="journal article" date="2016" name="Nat. Commun.">
        <title>Thousands of microbial genomes shed light on interconnected biogeochemical processes in an aquifer system.</title>
        <authorList>
            <person name="Anantharaman K."/>
            <person name="Brown C.T."/>
            <person name="Hug L.A."/>
            <person name="Sharon I."/>
            <person name="Castelle C.J."/>
            <person name="Probst A.J."/>
            <person name="Thomas B.C."/>
            <person name="Singh A."/>
            <person name="Wilkins M.J."/>
            <person name="Karaoz U."/>
            <person name="Brodie E.L."/>
            <person name="Williams K.H."/>
            <person name="Hubbard S.S."/>
            <person name="Banfield J.F."/>
        </authorList>
    </citation>
    <scope>NUCLEOTIDE SEQUENCE [LARGE SCALE GENOMIC DNA]</scope>
</reference>
<evidence type="ECO:0000313" key="2">
    <source>
        <dbReference type="Proteomes" id="UP000177723"/>
    </source>
</evidence>
<dbReference type="EMBL" id="MFHT01000026">
    <property type="protein sequence ID" value="OGF77243.1"/>
    <property type="molecule type" value="Genomic_DNA"/>
</dbReference>
<evidence type="ECO:0008006" key="3">
    <source>
        <dbReference type="Google" id="ProtNLM"/>
    </source>
</evidence>
<organism evidence="1 2">
    <name type="scientific">Candidatus Giovannonibacteria bacterium RIFCSPHIGHO2_12_FULL_43_15</name>
    <dbReference type="NCBI Taxonomy" id="1798341"/>
    <lineage>
        <taxon>Bacteria</taxon>
        <taxon>Candidatus Giovannoniibacteriota</taxon>
    </lineage>
</organism>
<dbReference type="InterPro" id="IPR011122">
    <property type="entry name" value="WavE"/>
</dbReference>
<dbReference type="Pfam" id="PF07507">
    <property type="entry name" value="WavE"/>
    <property type="match status" value="1"/>
</dbReference>
<accession>A0A1F5WNK8</accession>
<proteinExistence type="predicted"/>
<dbReference type="AlphaFoldDB" id="A0A1F5WNK8"/>
<name>A0A1F5WNK8_9BACT</name>
<gene>
    <name evidence="1" type="ORF">A3F23_01175</name>
</gene>
<protein>
    <recommendedName>
        <fullName evidence="3">WavE lipopolysaccharide synthesis</fullName>
    </recommendedName>
</protein>
<dbReference type="Proteomes" id="UP000177723">
    <property type="component" value="Unassembled WGS sequence"/>
</dbReference>
<sequence>MRDLHHTKHRRILKEKTNYILRPLFALLDFFELVFKRFITFHIRPMRSSDIRLASECQPERLNSYGDFAVIIQGAILHDLDFTLETVNLYARSFKGAKIIISTWDWEEKDKQAIKKLEEKGGNVKIILNEKIDSISEKGEINNFNLQVISSRAGVALAKKSGAKYILKTRADQRIYNADVLDFFLNLLKCFPMDNPEFKQRARIIAVNRGKSRPRLYHFVDWLIFGTAEDMETFWSDDLLTSEMNVSCESHLFSKFLEKVGHKPLWTKEDSLSSFVRHCIIVDLPMIDLYWRKYDYHREYRFLNYFVRDSRNFGFVEWLNMYYKLYPVSDKLS</sequence>